<dbReference type="SMART" id="SM01127">
    <property type="entry name" value="DDHD"/>
    <property type="match status" value="1"/>
</dbReference>
<feature type="region of interest" description="Disordered" evidence="1">
    <location>
        <begin position="481"/>
        <end position="513"/>
    </location>
</feature>
<dbReference type="AlphaFoldDB" id="A0A8H4N1B7"/>
<dbReference type="GO" id="GO:0005737">
    <property type="term" value="C:cytoplasm"/>
    <property type="evidence" value="ECO:0007669"/>
    <property type="project" value="TreeGrafter"/>
</dbReference>
<feature type="compositionally biased region" description="Basic and acidic residues" evidence="1">
    <location>
        <begin position="156"/>
        <end position="167"/>
    </location>
</feature>
<evidence type="ECO:0000313" key="4">
    <source>
        <dbReference type="Proteomes" id="UP000572817"/>
    </source>
</evidence>
<proteinExistence type="predicted"/>
<feature type="region of interest" description="Disordered" evidence="1">
    <location>
        <begin position="225"/>
        <end position="254"/>
    </location>
</feature>
<keyword evidence="4" id="KW-1185">Reference proteome</keyword>
<dbReference type="InterPro" id="IPR004177">
    <property type="entry name" value="DDHD_dom"/>
</dbReference>
<feature type="region of interest" description="Disordered" evidence="1">
    <location>
        <begin position="345"/>
        <end position="384"/>
    </location>
</feature>
<evidence type="ECO:0000259" key="2">
    <source>
        <dbReference type="PROSITE" id="PS51043"/>
    </source>
</evidence>
<name>A0A8H4N1B7_9PEZI</name>
<feature type="compositionally biased region" description="Basic and acidic residues" evidence="1">
    <location>
        <begin position="481"/>
        <end position="492"/>
    </location>
</feature>
<organism evidence="3 4">
    <name type="scientific">Botryosphaeria dothidea</name>
    <dbReference type="NCBI Taxonomy" id="55169"/>
    <lineage>
        <taxon>Eukaryota</taxon>
        <taxon>Fungi</taxon>
        <taxon>Dikarya</taxon>
        <taxon>Ascomycota</taxon>
        <taxon>Pezizomycotina</taxon>
        <taxon>Dothideomycetes</taxon>
        <taxon>Dothideomycetes incertae sedis</taxon>
        <taxon>Botryosphaeriales</taxon>
        <taxon>Botryosphaeriaceae</taxon>
        <taxon>Botryosphaeria</taxon>
    </lineage>
</organism>
<dbReference type="InterPro" id="IPR058055">
    <property type="entry name" value="PA-PLA1"/>
</dbReference>
<dbReference type="Pfam" id="PF02862">
    <property type="entry name" value="DDHD"/>
    <property type="match status" value="2"/>
</dbReference>
<feature type="compositionally biased region" description="Polar residues" evidence="1">
    <location>
        <begin position="357"/>
        <end position="371"/>
    </location>
</feature>
<gene>
    <name evidence="3" type="ORF">GTA08_BOTSDO05036</name>
</gene>
<feature type="region of interest" description="Disordered" evidence="1">
    <location>
        <begin position="46"/>
        <end position="79"/>
    </location>
</feature>
<evidence type="ECO:0000313" key="3">
    <source>
        <dbReference type="EMBL" id="KAF4307164.1"/>
    </source>
</evidence>
<accession>A0A8H4N1B7</accession>
<dbReference type="Proteomes" id="UP000572817">
    <property type="component" value="Unassembled WGS sequence"/>
</dbReference>
<dbReference type="PROSITE" id="PS51043">
    <property type="entry name" value="DDHD"/>
    <property type="match status" value="1"/>
</dbReference>
<dbReference type="SUPFAM" id="SSF53474">
    <property type="entry name" value="alpha/beta-Hydrolases"/>
    <property type="match status" value="1"/>
</dbReference>
<feature type="region of interest" description="Disordered" evidence="1">
    <location>
        <begin position="392"/>
        <end position="411"/>
    </location>
</feature>
<feature type="compositionally biased region" description="Polar residues" evidence="1">
    <location>
        <begin position="168"/>
        <end position="177"/>
    </location>
</feature>
<feature type="domain" description="DDHD" evidence="2">
    <location>
        <begin position="712"/>
        <end position="907"/>
    </location>
</feature>
<dbReference type="PANTHER" id="PTHR23509">
    <property type="entry name" value="PA-PL1 PHOSPHOLIPASE FAMILY"/>
    <property type="match status" value="1"/>
</dbReference>
<dbReference type="GO" id="GO:0046872">
    <property type="term" value="F:metal ion binding"/>
    <property type="evidence" value="ECO:0007669"/>
    <property type="project" value="InterPro"/>
</dbReference>
<dbReference type="GO" id="GO:0004620">
    <property type="term" value="F:phospholipase activity"/>
    <property type="evidence" value="ECO:0007669"/>
    <property type="project" value="TreeGrafter"/>
</dbReference>
<evidence type="ECO:0000256" key="1">
    <source>
        <dbReference type="SAM" id="MobiDB-lite"/>
    </source>
</evidence>
<dbReference type="InterPro" id="IPR029058">
    <property type="entry name" value="AB_hydrolase_fold"/>
</dbReference>
<feature type="region of interest" description="Disordered" evidence="1">
    <location>
        <begin position="97"/>
        <end position="177"/>
    </location>
</feature>
<dbReference type="PANTHER" id="PTHR23509:SF6">
    <property type="entry name" value="PHOSPHOLIPASE C1020.13C-RELATED"/>
    <property type="match status" value="1"/>
</dbReference>
<protein>
    <submittedName>
        <fullName evidence="3">DDHD domain-containing protein</fullName>
    </submittedName>
</protein>
<dbReference type="OrthoDB" id="69269at2759"/>
<sequence>MSANKSSRPQRTPTITFQENQYVREVLHAPEPAPPVPVRYFYTSPLAIDDPLSPLPPPATTSAASSRHPPRPFSVFDNRQLESEWLDLRKKILKHNEEHGGEKQQQDPSRPGSASLKNTPDLSPQDARKRGYTIPEGRDIANKKGQSSRRYGSYSYDDRNADADKDQNNPVTLSGSLRTLDPADLEIVLDQGATTGTPFVRAPSRRNMAARPVIHAHADSYDWAEDEGLTMPSPRNPKRDSKIEPKKTGPSAKVPVGVSRLHEVAMPDLQMEPIYWSPLNDVAPVIRGTWFYKDTMLPVEPEVANLLESGYVSLQPWTQTWRDELNSAIEVGALGEMKIVHQLWPEKQPKSKRNSESRPSTSRGEMMVQTTVEDETSPEKEREEIVEHARDMIDISSGPDGPDNKASGTATYGRDGRKRLYLDAKVIYADEKDAYLLRPSLQPSDYYGRRPLANYIRKGRKIGIHVTRGFDQQVWDRLHPQHKTATSEKAREGVSTSHAGAPPDRRAKIDPTLSHSERPVVTDLVLVIHGIGQKLSERIESFHFTHAINAFRREMNVELGTDSVKSHLREDMGGIMVLPVNWRLSLSFEDGGYKDDETVDPASNQYTLRDITPDTLPSVRNIISDVMLDIPYYLSVEHHSKMVAACLREANRIYRLWCANNPGFSQWGRVHIIAHSLGSVMACDILSHQPTYVDPAWADPKTPEEDLPTDHFLFDTTDLFLCGSPAGFFLLLKKSALLPRHDRQKPGGPYPYSPGVAGDQDTYGCLALDNIYNVVNPYDPVAYRLNATVDTDYANNLKTAFVPSSTTSWISFSNPFKSTYGAAEAAVSFKSPMPRMPSNVELETHNFTREEIAEERAYALNDNGQIDYFMKYGGGPLEIQYLTMLGAHSSYWISRDFVRMIATEVGRPFGKEGTIIPMRAIKRKAER</sequence>
<feature type="compositionally biased region" description="Basic and acidic residues" evidence="1">
    <location>
        <begin position="237"/>
        <end position="247"/>
    </location>
</feature>
<feature type="compositionally biased region" description="Basic and acidic residues" evidence="1">
    <location>
        <begin position="503"/>
        <end position="513"/>
    </location>
</feature>
<dbReference type="EMBL" id="WWBZ02000033">
    <property type="protein sequence ID" value="KAF4307164.1"/>
    <property type="molecule type" value="Genomic_DNA"/>
</dbReference>
<comment type="caution">
    <text evidence="3">The sequence shown here is derived from an EMBL/GenBank/DDBJ whole genome shotgun (WGS) entry which is preliminary data.</text>
</comment>
<reference evidence="3" key="1">
    <citation type="submission" date="2020-04" db="EMBL/GenBank/DDBJ databases">
        <title>Genome Assembly and Annotation of Botryosphaeria dothidea sdau 11-99, a Latent Pathogen of Apple Fruit Ring Rot in China.</title>
        <authorList>
            <person name="Yu C."/>
            <person name="Diao Y."/>
            <person name="Lu Q."/>
            <person name="Zhao J."/>
            <person name="Cui S."/>
            <person name="Peng C."/>
            <person name="He B."/>
            <person name="Liu H."/>
        </authorList>
    </citation>
    <scope>NUCLEOTIDE SEQUENCE [LARGE SCALE GENOMIC DNA]</scope>
    <source>
        <strain evidence="3">Sdau11-99</strain>
    </source>
</reference>
<feature type="compositionally biased region" description="Basic and acidic residues" evidence="1">
    <location>
        <begin position="347"/>
        <end position="356"/>
    </location>
</feature>